<dbReference type="InterPro" id="IPR029058">
    <property type="entry name" value="AB_hydrolase_fold"/>
</dbReference>
<dbReference type="Pfam" id="PF12697">
    <property type="entry name" value="Abhydrolase_6"/>
    <property type="match status" value="1"/>
</dbReference>
<dbReference type="AlphaFoldDB" id="A0AA40BWS1"/>
<comment type="caution">
    <text evidence="2">The sequence shown here is derived from an EMBL/GenBank/DDBJ whole genome shotgun (WGS) entry which is preliminary data.</text>
</comment>
<evidence type="ECO:0000313" key="3">
    <source>
        <dbReference type="Proteomes" id="UP001175000"/>
    </source>
</evidence>
<dbReference type="PANTHER" id="PTHR43798">
    <property type="entry name" value="MONOACYLGLYCEROL LIPASE"/>
    <property type="match status" value="1"/>
</dbReference>
<feature type="domain" description="AB hydrolase-1" evidence="1">
    <location>
        <begin position="32"/>
        <end position="296"/>
    </location>
</feature>
<name>A0AA40BWS1_9PEZI</name>
<dbReference type="InterPro" id="IPR050266">
    <property type="entry name" value="AB_hydrolase_sf"/>
</dbReference>
<proteinExistence type="predicted"/>
<dbReference type="PRINTS" id="PR00412">
    <property type="entry name" value="EPOXHYDRLASE"/>
</dbReference>
<dbReference type="GO" id="GO:0016787">
    <property type="term" value="F:hydrolase activity"/>
    <property type="evidence" value="ECO:0007669"/>
    <property type="project" value="UniProtKB-KW"/>
</dbReference>
<reference evidence="2" key="1">
    <citation type="submission" date="2023-06" db="EMBL/GenBank/DDBJ databases">
        <title>Genome-scale phylogeny and comparative genomics of the fungal order Sordariales.</title>
        <authorList>
            <consortium name="Lawrence Berkeley National Laboratory"/>
            <person name="Hensen N."/>
            <person name="Bonometti L."/>
            <person name="Westerberg I."/>
            <person name="Brannstrom I.O."/>
            <person name="Guillou S."/>
            <person name="Cros-Aarteil S."/>
            <person name="Calhoun S."/>
            <person name="Haridas S."/>
            <person name="Kuo A."/>
            <person name="Mondo S."/>
            <person name="Pangilinan J."/>
            <person name="Riley R."/>
            <person name="Labutti K."/>
            <person name="Andreopoulos B."/>
            <person name="Lipzen A."/>
            <person name="Chen C."/>
            <person name="Yanf M."/>
            <person name="Daum C."/>
            <person name="Ng V."/>
            <person name="Clum A."/>
            <person name="Steindorff A."/>
            <person name="Ohm R."/>
            <person name="Martin F."/>
            <person name="Silar P."/>
            <person name="Natvig D."/>
            <person name="Lalanne C."/>
            <person name="Gautier V."/>
            <person name="Ament-Velasquez S.L."/>
            <person name="Kruys A."/>
            <person name="Hutchinson M.I."/>
            <person name="Powell A.J."/>
            <person name="Barry K."/>
            <person name="Miller A.N."/>
            <person name="Grigoriev I.V."/>
            <person name="Debuchy R."/>
            <person name="Gladieux P."/>
            <person name="Thoren M.H."/>
            <person name="Johannesson H."/>
        </authorList>
    </citation>
    <scope>NUCLEOTIDE SEQUENCE</scope>
    <source>
        <strain evidence="2">CBS 606.72</strain>
    </source>
</reference>
<dbReference type="InterPro" id="IPR000073">
    <property type="entry name" value="AB_hydrolase_1"/>
</dbReference>
<evidence type="ECO:0000313" key="2">
    <source>
        <dbReference type="EMBL" id="KAK0616553.1"/>
    </source>
</evidence>
<protein>
    <submittedName>
        <fullName evidence="2">Alpha/Beta hydrolase protein</fullName>
    </submittedName>
</protein>
<dbReference type="GO" id="GO:0016020">
    <property type="term" value="C:membrane"/>
    <property type="evidence" value="ECO:0007669"/>
    <property type="project" value="TreeGrafter"/>
</dbReference>
<dbReference type="InterPro" id="IPR000639">
    <property type="entry name" value="Epox_hydrolase-like"/>
</dbReference>
<dbReference type="Gene3D" id="3.40.50.1820">
    <property type="entry name" value="alpha/beta hydrolase"/>
    <property type="match status" value="1"/>
</dbReference>
<evidence type="ECO:0000259" key="1">
    <source>
        <dbReference type="Pfam" id="PF12697"/>
    </source>
</evidence>
<dbReference type="EMBL" id="JAULSU010000005">
    <property type="protein sequence ID" value="KAK0616553.1"/>
    <property type="molecule type" value="Genomic_DNA"/>
</dbReference>
<dbReference type="PANTHER" id="PTHR43798:SF33">
    <property type="entry name" value="HYDROLASE, PUTATIVE (AFU_ORTHOLOGUE AFUA_2G14860)-RELATED"/>
    <property type="match status" value="1"/>
</dbReference>
<organism evidence="2 3">
    <name type="scientific">Immersiella caudata</name>
    <dbReference type="NCBI Taxonomy" id="314043"/>
    <lineage>
        <taxon>Eukaryota</taxon>
        <taxon>Fungi</taxon>
        <taxon>Dikarya</taxon>
        <taxon>Ascomycota</taxon>
        <taxon>Pezizomycotina</taxon>
        <taxon>Sordariomycetes</taxon>
        <taxon>Sordariomycetidae</taxon>
        <taxon>Sordariales</taxon>
        <taxon>Lasiosphaeriaceae</taxon>
        <taxon>Immersiella</taxon>
    </lineage>
</organism>
<accession>A0AA40BWS1</accession>
<keyword evidence="3" id="KW-1185">Reference proteome</keyword>
<dbReference type="SUPFAM" id="SSF53474">
    <property type="entry name" value="alpha/beta-Hydrolases"/>
    <property type="match status" value="1"/>
</dbReference>
<dbReference type="Proteomes" id="UP001175000">
    <property type="component" value="Unassembled WGS sequence"/>
</dbReference>
<keyword evidence="2" id="KW-0378">Hydrolase</keyword>
<gene>
    <name evidence="2" type="ORF">B0T14DRAFT_588608</name>
</gene>
<sequence>MPTFTTPLDNATLTYHHYTATSPSPSKPPLTLILLHGWPMSSRMFDPILPSLLAPSSPFTTLILPDRRGFGDSSSSWSTPLTTHPVTFTTFVSDLVSLIAHLNPGPFVFLAASMGCADSLHAYSSDEYIQQNCKGFIWIGPNMPYPVRCEECPNGVDPAIWEGLVAGMSSPRRVEFIHEQIPGVFRTDIEGNELSETTLRFYEGLVLGADPVAVQETVSIICEGGKVEGKLKALVERRERGEEVPGVLILHGSEDVGMPVEVSGGLVKGMLEWAVLRVYEGAGHGLYQTHAERVVRDVLEFVQSVPGRA</sequence>